<evidence type="ECO:0000256" key="1">
    <source>
        <dbReference type="SAM" id="MobiDB-lite"/>
    </source>
</evidence>
<dbReference type="RefSeq" id="WP_282299442.1">
    <property type="nucleotide sequence ID" value="NZ_CP124616.1"/>
</dbReference>
<feature type="region of interest" description="Disordered" evidence="1">
    <location>
        <begin position="25"/>
        <end position="63"/>
    </location>
</feature>
<keyword evidence="4" id="KW-1185">Reference proteome</keyword>
<dbReference type="InterPro" id="IPR010642">
    <property type="entry name" value="Invasion_prot_B"/>
</dbReference>
<gene>
    <name evidence="3" type="ORF">QF118_12795</name>
</gene>
<proteinExistence type="predicted"/>
<dbReference type="EMBL" id="CP124616">
    <property type="protein sequence ID" value="WGW02812.1"/>
    <property type="molecule type" value="Genomic_DNA"/>
</dbReference>
<evidence type="ECO:0000313" key="4">
    <source>
        <dbReference type="Proteomes" id="UP001241605"/>
    </source>
</evidence>
<feature type="compositionally biased region" description="Low complexity" evidence="1">
    <location>
        <begin position="25"/>
        <end position="42"/>
    </location>
</feature>
<dbReference type="Proteomes" id="UP001241605">
    <property type="component" value="Chromosome"/>
</dbReference>
<feature type="signal peptide" evidence="2">
    <location>
        <begin position="1"/>
        <end position="21"/>
    </location>
</feature>
<protein>
    <submittedName>
        <fullName evidence="3">Invasion associated locus B family protein</fullName>
    </submittedName>
</protein>
<keyword evidence="2" id="KW-0732">Signal</keyword>
<dbReference type="Pfam" id="PF06776">
    <property type="entry name" value="IalB"/>
    <property type="match status" value="1"/>
</dbReference>
<reference evidence="3 4" key="1">
    <citation type="submission" date="2023-05" db="EMBL/GenBank/DDBJ databases">
        <title>YMD87, complete Genome.</title>
        <authorList>
            <person name="Zhang J."/>
            <person name="Xu X."/>
        </authorList>
    </citation>
    <scope>NUCLEOTIDE SEQUENCE [LARGE SCALE GENOMIC DNA]</scope>
    <source>
        <strain evidence="3 4">YMD87</strain>
    </source>
</reference>
<dbReference type="InterPro" id="IPR038696">
    <property type="entry name" value="IalB_sf"/>
</dbReference>
<name>A0ABY8QDW1_9RHOB</name>
<evidence type="ECO:0000313" key="3">
    <source>
        <dbReference type="EMBL" id="WGW02812.1"/>
    </source>
</evidence>
<accession>A0ABY8QDW1</accession>
<dbReference type="Gene3D" id="2.60.40.1880">
    <property type="entry name" value="Invasion associated locus B (IalB) protein"/>
    <property type="match status" value="1"/>
</dbReference>
<feature type="chain" id="PRO_5046683912" evidence="2">
    <location>
        <begin position="22"/>
        <end position="215"/>
    </location>
</feature>
<evidence type="ECO:0000256" key="2">
    <source>
        <dbReference type="SAM" id="SignalP"/>
    </source>
</evidence>
<sequence length="215" mass="22345">MTRSLLLLSLVAALGAAPVFAQTATETEQPAAPEAADSPASDGSTNIGGALDLGEDASAPEDGAAKPETYIKETFGDWSLQCLKVPEAEDVCQMYQLLKDPNGASVAEVSIFRLQNGGQAVAGGTFVVPLETLLTQKLVVSVDGGQARRYDYSFCAPIGCYARVGFTAEDIARFKAGAKASVTLVPALAPDQKVSVDMSLSGFTAAYDQTSSLNQ</sequence>
<organism evidence="3 4">
    <name type="scientific">Tropicibacter oceani</name>
    <dbReference type="NCBI Taxonomy" id="3058420"/>
    <lineage>
        <taxon>Bacteria</taxon>
        <taxon>Pseudomonadati</taxon>
        <taxon>Pseudomonadota</taxon>
        <taxon>Alphaproteobacteria</taxon>
        <taxon>Rhodobacterales</taxon>
        <taxon>Roseobacteraceae</taxon>
        <taxon>Tropicibacter</taxon>
    </lineage>
</organism>